<reference evidence="1" key="1">
    <citation type="submission" date="2014-11" db="EMBL/GenBank/DDBJ databases">
        <authorList>
            <person name="Amaro Gonzalez C."/>
        </authorList>
    </citation>
    <scope>NUCLEOTIDE SEQUENCE</scope>
</reference>
<organism evidence="1">
    <name type="scientific">Anguilla anguilla</name>
    <name type="common">European freshwater eel</name>
    <name type="synonym">Muraena anguilla</name>
    <dbReference type="NCBI Taxonomy" id="7936"/>
    <lineage>
        <taxon>Eukaryota</taxon>
        <taxon>Metazoa</taxon>
        <taxon>Chordata</taxon>
        <taxon>Craniata</taxon>
        <taxon>Vertebrata</taxon>
        <taxon>Euteleostomi</taxon>
        <taxon>Actinopterygii</taxon>
        <taxon>Neopterygii</taxon>
        <taxon>Teleostei</taxon>
        <taxon>Anguilliformes</taxon>
        <taxon>Anguillidae</taxon>
        <taxon>Anguilla</taxon>
    </lineage>
</organism>
<sequence length="53" mass="6005">MCNKKDLKASEQFRRLYITDSEPSTVICGQVEAKPYTKGFSRPSSYFLEPGSL</sequence>
<dbReference type="EMBL" id="GBXM01020260">
    <property type="protein sequence ID" value="JAH88317.1"/>
    <property type="molecule type" value="Transcribed_RNA"/>
</dbReference>
<protein>
    <submittedName>
        <fullName evidence="1">Uncharacterized protein</fullName>
    </submittedName>
</protein>
<proteinExistence type="predicted"/>
<name>A0A0E9WDA5_ANGAN</name>
<dbReference type="AlphaFoldDB" id="A0A0E9WDA5"/>
<reference evidence="1" key="2">
    <citation type="journal article" date="2015" name="Fish Shellfish Immunol.">
        <title>Early steps in the European eel (Anguilla anguilla)-Vibrio vulnificus interaction in the gills: Role of the RtxA13 toxin.</title>
        <authorList>
            <person name="Callol A."/>
            <person name="Pajuelo D."/>
            <person name="Ebbesson L."/>
            <person name="Teles M."/>
            <person name="MacKenzie S."/>
            <person name="Amaro C."/>
        </authorList>
    </citation>
    <scope>NUCLEOTIDE SEQUENCE</scope>
</reference>
<evidence type="ECO:0000313" key="1">
    <source>
        <dbReference type="EMBL" id="JAH88317.1"/>
    </source>
</evidence>
<accession>A0A0E9WDA5</accession>